<dbReference type="PANTHER" id="PTHR10578:SF107">
    <property type="entry name" value="2-HYDROXYACID OXIDASE 1"/>
    <property type="match status" value="1"/>
</dbReference>
<feature type="binding site" evidence="7">
    <location>
        <position position="273"/>
    </location>
    <ligand>
        <name>FMN</name>
        <dbReference type="ChEBI" id="CHEBI:58210"/>
    </ligand>
</feature>
<dbReference type="Pfam" id="PF01070">
    <property type="entry name" value="FMN_dh"/>
    <property type="match status" value="1"/>
</dbReference>
<organism evidence="9 10">
    <name type="scientific">Leucobacter chromiisoli</name>
    <dbReference type="NCBI Taxonomy" id="2796471"/>
    <lineage>
        <taxon>Bacteria</taxon>
        <taxon>Bacillati</taxon>
        <taxon>Actinomycetota</taxon>
        <taxon>Actinomycetes</taxon>
        <taxon>Micrococcales</taxon>
        <taxon>Microbacteriaceae</taxon>
        <taxon>Leucobacter</taxon>
    </lineage>
</organism>
<feature type="binding site" evidence="7">
    <location>
        <begin position="329"/>
        <end position="330"/>
    </location>
    <ligand>
        <name>FMN</name>
        <dbReference type="ChEBI" id="CHEBI:58210"/>
    </ligand>
</feature>
<feature type="active site" description="Proton acceptor" evidence="6">
    <location>
        <position position="275"/>
    </location>
</feature>
<keyword evidence="10" id="KW-1185">Reference proteome</keyword>
<comment type="cofactor">
    <cofactor evidence="1">
        <name>FMN</name>
        <dbReference type="ChEBI" id="CHEBI:58210"/>
    </cofactor>
</comment>
<protein>
    <submittedName>
        <fullName evidence="9">Alpha-hydroxy-acid oxidizing protein</fullName>
    </submittedName>
</protein>
<feature type="binding site" evidence="7">
    <location>
        <position position="128"/>
    </location>
    <ligand>
        <name>FMN</name>
        <dbReference type="ChEBI" id="CHEBI:58210"/>
    </ligand>
</feature>
<dbReference type="CDD" id="cd02809">
    <property type="entry name" value="alpha_hydroxyacid_oxid_FMN"/>
    <property type="match status" value="1"/>
</dbReference>
<evidence type="ECO:0000256" key="5">
    <source>
        <dbReference type="ARBA" id="ARBA00024042"/>
    </source>
</evidence>
<evidence type="ECO:0000259" key="8">
    <source>
        <dbReference type="PROSITE" id="PS51349"/>
    </source>
</evidence>
<dbReference type="InterPro" id="IPR012133">
    <property type="entry name" value="Alpha-hydoxy_acid_DH_FMN"/>
</dbReference>
<proteinExistence type="inferred from homology"/>
<dbReference type="GO" id="GO:0010181">
    <property type="term" value="F:FMN binding"/>
    <property type="evidence" value="ECO:0007669"/>
    <property type="project" value="InterPro"/>
</dbReference>
<feature type="binding site" evidence="7">
    <location>
        <position position="275"/>
    </location>
    <ligand>
        <name>glyoxylate</name>
        <dbReference type="ChEBI" id="CHEBI:36655"/>
    </ligand>
</feature>
<gene>
    <name evidence="9" type="ORF">JD276_11005</name>
</gene>
<dbReference type="PROSITE" id="PS51349">
    <property type="entry name" value="FMN_HYDROXY_ACID_DH_2"/>
    <property type="match status" value="1"/>
</dbReference>
<evidence type="ECO:0000256" key="7">
    <source>
        <dbReference type="PIRSR" id="PIRSR000138-2"/>
    </source>
</evidence>
<keyword evidence="3 7" id="KW-0288">FMN</keyword>
<dbReference type="GO" id="GO:0009060">
    <property type="term" value="P:aerobic respiration"/>
    <property type="evidence" value="ECO:0007669"/>
    <property type="project" value="TreeGrafter"/>
</dbReference>
<name>A0A934Q8R8_9MICO</name>
<evidence type="ECO:0000256" key="2">
    <source>
        <dbReference type="ARBA" id="ARBA00022630"/>
    </source>
</evidence>
<dbReference type="PIRSF" id="PIRSF000138">
    <property type="entry name" value="Al-hdrx_acd_dh"/>
    <property type="match status" value="1"/>
</dbReference>
<evidence type="ECO:0000256" key="4">
    <source>
        <dbReference type="ARBA" id="ARBA00023002"/>
    </source>
</evidence>
<dbReference type="PANTHER" id="PTHR10578">
    <property type="entry name" value="S -2-HYDROXY-ACID OXIDASE-RELATED"/>
    <property type="match status" value="1"/>
</dbReference>
<dbReference type="InterPro" id="IPR000262">
    <property type="entry name" value="FMN-dep_DH"/>
</dbReference>
<feature type="binding site" evidence="7">
    <location>
        <position position="251"/>
    </location>
    <ligand>
        <name>FMN</name>
        <dbReference type="ChEBI" id="CHEBI:58210"/>
    </ligand>
</feature>
<dbReference type="RefSeq" id="WP_200115706.1">
    <property type="nucleotide sequence ID" value="NZ_JAEHOH010000014.1"/>
</dbReference>
<accession>A0A934Q8R8</accession>
<dbReference type="InterPro" id="IPR013785">
    <property type="entry name" value="Aldolase_TIM"/>
</dbReference>
<evidence type="ECO:0000313" key="10">
    <source>
        <dbReference type="Proteomes" id="UP000608530"/>
    </source>
</evidence>
<dbReference type="EMBL" id="JAEHOH010000014">
    <property type="protein sequence ID" value="MBK0419563.1"/>
    <property type="molecule type" value="Genomic_DNA"/>
</dbReference>
<evidence type="ECO:0000256" key="3">
    <source>
        <dbReference type="ARBA" id="ARBA00022643"/>
    </source>
</evidence>
<sequence length="386" mass="41971">MKKPYSIEHLRLIARRRLPAMVFDFLDGGVLDELALRRNRQVLEAILMDERVLFDASRPALGARVLDTDFAIPMTVSPMGMLTGFHPSSDPAVARAAAAAGSIFIHSAWSSCAMEEVAESAPGRVWTQMSFWKDERESRQLEDRAAALGLDTLVVAGDVAVSQRRERDIRHGTAMPPKPPLRDVVNTALHPGWMARWLTGRPITFGNYRIDGRRLRMRDMDPWMMKNENPAASWEHFTALRKTWKGKLIVKGVMSPVDAKMAVDLGADGVFVSNHGGRQFDAVPATVEVLPRIAEAVGGRAAVMVDGGVRRGSDIAKMLAQGADLVSGGRPFAFALAAGGEAGVRSAFEIFKDELETTLGFVGAQSVADLGPEALVHVPPFGAPLR</sequence>
<feature type="domain" description="FMN hydroxy acid dehydrogenase" evidence="8">
    <location>
        <begin position="1"/>
        <end position="380"/>
    </location>
</feature>
<dbReference type="Gene3D" id="3.20.20.70">
    <property type="entry name" value="Aldolase class I"/>
    <property type="match status" value="1"/>
</dbReference>
<reference evidence="9" key="1">
    <citation type="submission" date="2020-12" db="EMBL/GenBank/DDBJ databases">
        <title>Leucobacter sp. CAS1, isolated from Chromium sludge.</title>
        <authorList>
            <person name="Xu Z."/>
        </authorList>
    </citation>
    <scope>NUCLEOTIDE SEQUENCE</scope>
    <source>
        <strain evidence="9">CSA1</strain>
    </source>
</reference>
<dbReference type="GO" id="GO:0004459">
    <property type="term" value="F:L-lactate dehydrogenase (NAD+) activity"/>
    <property type="evidence" value="ECO:0007669"/>
    <property type="project" value="TreeGrafter"/>
</dbReference>
<dbReference type="SUPFAM" id="SSF51395">
    <property type="entry name" value="FMN-linked oxidoreductases"/>
    <property type="match status" value="1"/>
</dbReference>
<dbReference type="InterPro" id="IPR008259">
    <property type="entry name" value="FMN_hydac_DH_AS"/>
</dbReference>
<feature type="binding site" evidence="7">
    <location>
        <position position="165"/>
    </location>
    <ligand>
        <name>glyoxylate</name>
        <dbReference type="ChEBI" id="CHEBI:36655"/>
    </ligand>
</feature>
<evidence type="ECO:0000256" key="6">
    <source>
        <dbReference type="PIRSR" id="PIRSR000138-1"/>
    </source>
</evidence>
<feature type="binding site" evidence="7">
    <location>
        <begin position="306"/>
        <end position="310"/>
    </location>
    <ligand>
        <name>FMN</name>
        <dbReference type="ChEBI" id="CHEBI:58210"/>
    </ligand>
</feature>
<dbReference type="GO" id="GO:0005886">
    <property type="term" value="C:plasma membrane"/>
    <property type="evidence" value="ECO:0007669"/>
    <property type="project" value="TreeGrafter"/>
</dbReference>
<comment type="caution">
    <text evidence="9">The sequence shown here is derived from an EMBL/GenBank/DDBJ whole genome shotgun (WGS) entry which is preliminary data.</text>
</comment>
<feature type="binding site" evidence="7">
    <location>
        <position position="107"/>
    </location>
    <ligand>
        <name>FMN</name>
        <dbReference type="ChEBI" id="CHEBI:58210"/>
    </ligand>
</feature>
<keyword evidence="4" id="KW-0560">Oxidoreductase</keyword>
<evidence type="ECO:0000313" key="9">
    <source>
        <dbReference type="EMBL" id="MBK0419563.1"/>
    </source>
</evidence>
<evidence type="ECO:0000256" key="1">
    <source>
        <dbReference type="ARBA" id="ARBA00001917"/>
    </source>
</evidence>
<feature type="binding site" evidence="7">
    <location>
        <position position="278"/>
    </location>
    <ligand>
        <name>glyoxylate</name>
        <dbReference type="ChEBI" id="CHEBI:36655"/>
    </ligand>
</feature>
<comment type="similarity">
    <text evidence="5">Belongs to the FMN-dependent alpha-hydroxy acid dehydrogenase family.</text>
</comment>
<dbReference type="AlphaFoldDB" id="A0A934Q8R8"/>
<dbReference type="PROSITE" id="PS00557">
    <property type="entry name" value="FMN_HYDROXY_ACID_DH_1"/>
    <property type="match status" value="1"/>
</dbReference>
<dbReference type="Proteomes" id="UP000608530">
    <property type="component" value="Unassembled WGS sequence"/>
</dbReference>
<feature type="binding site" evidence="7">
    <location>
        <begin position="78"/>
        <end position="80"/>
    </location>
    <ligand>
        <name>FMN</name>
        <dbReference type="ChEBI" id="CHEBI:58210"/>
    </ligand>
</feature>
<keyword evidence="2 7" id="KW-0285">Flavoprotein</keyword>
<dbReference type="InterPro" id="IPR037396">
    <property type="entry name" value="FMN_HAD"/>
</dbReference>